<dbReference type="GO" id="GO:0004601">
    <property type="term" value="F:peroxidase activity"/>
    <property type="evidence" value="ECO:0007669"/>
    <property type="project" value="UniProtKB-KW"/>
</dbReference>
<reference evidence="7 8" key="1">
    <citation type="journal article" date="2017" name="Gigascience">
        <title>Draft genome of the honey bee ectoparasitic mite, Tropilaelaps mercedesae, is shaped by the parasitic life history.</title>
        <authorList>
            <person name="Dong X."/>
            <person name="Armstrong S.D."/>
            <person name="Xia D."/>
            <person name="Makepeace B.L."/>
            <person name="Darby A.C."/>
            <person name="Kadowaki T."/>
        </authorList>
    </citation>
    <scope>NUCLEOTIDE SEQUENCE [LARGE SCALE GENOMIC DNA]</scope>
    <source>
        <strain evidence="7">Wuxi-XJTLU</strain>
    </source>
</reference>
<dbReference type="PROSITE" id="PS00763">
    <property type="entry name" value="GLUTATHIONE_PEROXID_2"/>
    <property type="match status" value="1"/>
</dbReference>
<dbReference type="PANTHER" id="PTHR11592:SF134">
    <property type="entry name" value="PHOSPHOLIPID HYDROPEROXIDE GLUTATHIONE PEROXIDASE"/>
    <property type="match status" value="1"/>
</dbReference>
<dbReference type="AlphaFoldDB" id="A0A1V9XLZ4"/>
<dbReference type="PRINTS" id="PR01011">
    <property type="entry name" value="GLUTPROXDASE"/>
</dbReference>
<evidence type="ECO:0000256" key="4">
    <source>
        <dbReference type="ARBA" id="ARBA00023002"/>
    </source>
</evidence>
<keyword evidence="3" id="KW-0712">Selenocysteine</keyword>
<evidence type="ECO:0000256" key="5">
    <source>
        <dbReference type="RuleBase" id="RU000499"/>
    </source>
</evidence>
<keyword evidence="2 5" id="KW-0575">Peroxidase</keyword>
<evidence type="ECO:0000256" key="3">
    <source>
        <dbReference type="ARBA" id="ARBA00022933"/>
    </source>
</evidence>
<proteinExistence type="inferred from homology"/>
<protein>
    <recommendedName>
        <fullName evidence="5">Glutathione peroxidase</fullName>
    </recommendedName>
</protein>
<keyword evidence="4 5" id="KW-0560">Oxidoreductase</keyword>
<dbReference type="Pfam" id="PF00255">
    <property type="entry name" value="GSHPx"/>
    <property type="match status" value="1"/>
</dbReference>
<dbReference type="STRING" id="418985.A0A1V9XLZ4"/>
<dbReference type="PANTHER" id="PTHR11592">
    <property type="entry name" value="GLUTATHIONE PEROXIDASE"/>
    <property type="match status" value="1"/>
</dbReference>
<dbReference type="InterPro" id="IPR029759">
    <property type="entry name" value="GPX_AS"/>
</dbReference>
<dbReference type="Proteomes" id="UP000192247">
    <property type="component" value="Unassembled WGS sequence"/>
</dbReference>
<sequence>MSCVVFFRMLSKRTSCVVPAESILAVRTVSSKARAVSCAFLNLARCYTKSTAPPRSGQMATIYDFTVKNIDGNDVSLKKYEGRVCLIVNVASKCGFTQQYVGLQKLHEKYFSRGFSVLGFPCNQFGSQEPASEEEIKKFTALKYNVTFDLFKKVDVNGDLASPLWSFLKSEQHGFLGDNIKWNFTKFLVDRQGKPVKRYGSTTEPDSLVSDIEEYLQKATHNSQAKL</sequence>
<dbReference type="FunFam" id="3.40.30.10:FF:000010">
    <property type="entry name" value="Glutathione peroxidase"/>
    <property type="match status" value="1"/>
</dbReference>
<dbReference type="EMBL" id="MNPL01008056">
    <property type="protein sequence ID" value="OQR74392.1"/>
    <property type="molecule type" value="Genomic_DNA"/>
</dbReference>
<name>A0A1V9XLZ4_9ACAR</name>
<gene>
    <name evidence="7" type="ORF">BIW11_03431</name>
</gene>
<dbReference type="InParanoid" id="A0A1V9XLZ4"/>
<dbReference type="CDD" id="cd00340">
    <property type="entry name" value="GSH_Peroxidase"/>
    <property type="match status" value="1"/>
</dbReference>
<organism evidence="7 8">
    <name type="scientific">Tropilaelaps mercedesae</name>
    <dbReference type="NCBI Taxonomy" id="418985"/>
    <lineage>
        <taxon>Eukaryota</taxon>
        <taxon>Metazoa</taxon>
        <taxon>Ecdysozoa</taxon>
        <taxon>Arthropoda</taxon>
        <taxon>Chelicerata</taxon>
        <taxon>Arachnida</taxon>
        <taxon>Acari</taxon>
        <taxon>Parasitiformes</taxon>
        <taxon>Mesostigmata</taxon>
        <taxon>Gamasina</taxon>
        <taxon>Dermanyssoidea</taxon>
        <taxon>Laelapidae</taxon>
        <taxon>Tropilaelaps</taxon>
    </lineage>
</organism>
<dbReference type="InterPro" id="IPR029760">
    <property type="entry name" value="GPX_CS"/>
</dbReference>
<dbReference type="SUPFAM" id="SSF52833">
    <property type="entry name" value="Thioredoxin-like"/>
    <property type="match status" value="1"/>
</dbReference>
<comment type="caution">
    <text evidence="7">The sequence shown here is derived from an EMBL/GenBank/DDBJ whole genome shotgun (WGS) entry which is preliminary data.</text>
</comment>
<feature type="domain" description="Thioredoxin" evidence="6">
    <location>
        <begin position="56"/>
        <end position="217"/>
    </location>
</feature>
<dbReference type="PROSITE" id="PS51355">
    <property type="entry name" value="GLUTATHIONE_PEROXID_3"/>
    <property type="match status" value="1"/>
</dbReference>
<evidence type="ECO:0000259" key="6">
    <source>
        <dbReference type="PROSITE" id="PS51352"/>
    </source>
</evidence>
<dbReference type="GO" id="GO:0006979">
    <property type="term" value="P:response to oxidative stress"/>
    <property type="evidence" value="ECO:0007669"/>
    <property type="project" value="InterPro"/>
</dbReference>
<dbReference type="InterPro" id="IPR000889">
    <property type="entry name" value="Glutathione_peroxidase"/>
</dbReference>
<evidence type="ECO:0000256" key="1">
    <source>
        <dbReference type="ARBA" id="ARBA00006926"/>
    </source>
</evidence>
<accession>A0A1V9XLZ4</accession>
<dbReference type="Gene3D" id="3.40.30.10">
    <property type="entry name" value="Glutaredoxin"/>
    <property type="match status" value="1"/>
</dbReference>
<dbReference type="InterPro" id="IPR013766">
    <property type="entry name" value="Thioredoxin_domain"/>
</dbReference>
<evidence type="ECO:0000313" key="8">
    <source>
        <dbReference type="Proteomes" id="UP000192247"/>
    </source>
</evidence>
<dbReference type="PROSITE" id="PS00460">
    <property type="entry name" value="GLUTATHIONE_PEROXID_1"/>
    <property type="match status" value="1"/>
</dbReference>
<dbReference type="OrthoDB" id="446890at2759"/>
<keyword evidence="8" id="KW-1185">Reference proteome</keyword>
<dbReference type="FunCoup" id="A0A1V9XLZ4">
    <property type="interactions" value="1124"/>
</dbReference>
<evidence type="ECO:0000313" key="7">
    <source>
        <dbReference type="EMBL" id="OQR74392.1"/>
    </source>
</evidence>
<evidence type="ECO:0000256" key="2">
    <source>
        <dbReference type="ARBA" id="ARBA00022559"/>
    </source>
</evidence>
<dbReference type="InterPro" id="IPR036249">
    <property type="entry name" value="Thioredoxin-like_sf"/>
</dbReference>
<dbReference type="PROSITE" id="PS51352">
    <property type="entry name" value="THIOREDOXIN_2"/>
    <property type="match status" value="1"/>
</dbReference>
<comment type="similarity">
    <text evidence="1 5">Belongs to the glutathione peroxidase family.</text>
</comment>